<dbReference type="EMBL" id="JACGCI010000059">
    <property type="protein sequence ID" value="KAF6750101.1"/>
    <property type="molecule type" value="Genomic_DNA"/>
</dbReference>
<organism evidence="2 3">
    <name type="scientific">Ephemerocybe angulata</name>
    <dbReference type="NCBI Taxonomy" id="980116"/>
    <lineage>
        <taxon>Eukaryota</taxon>
        <taxon>Fungi</taxon>
        <taxon>Dikarya</taxon>
        <taxon>Basidiomycota</taxon>
        <taxon>Agaricomycotina</taxon>
        <taxon>Agaricomycetes</taxon>
        <taxon>Agaricomycetidae</taxon>
        <taxon>Agaricales</taxon>
        <taxon>Agaricineae</taxon>
        <taxon>Psathyrellaceae</taxon>
        <taxon>Ephemerocybe</taxon>
    </lineage>
</organism>
<dbReference type="OrthoDB" id="3261436at2759"/>
<reference evidence="2 3" key="1">
    <citation type="submission" date="2020-07" db="EMBL/GenBank/DDBJ databases">
        <title>Comparative genomics of pyrophilous fungi reveals a link between fire events and developmental genes.</title>
        <authorList>
            <consortium name="DOE Joint Genome Institute"/>
            <person name="Steindorff A.S."/>
            <person name="Carver A."/>
            <person name="Calhoun S."/>
            <person name="Stillman K."/>
            <person name="Liu H."/>
            <person name="Lipzen A."/>
            <person name="Pangilinan J."/>
            <person name="Labutti K."/>
            <person name="Bruns T.D."/>
            <person name="Grigoriev I.V."/>
        </authorList>
    </citation>
    <scope>NUCLEOTIDE SEQUENCE [LARGE SCALE GENOMIC DNA]</scope>
    <source>
        <strain evidence="2 3">CBS 144469</strain>
    </source>
</reference>
<feature type="region of interest" description="Disordered" evidence="1">
    <location>
        <begin position="148"/>
        <end position="168"/>
    </location>
</feature>
<evidence type="ECO:0000256" key="1">
    <source>
        <dbReference type="SAM" id="MobiDB-lite"/>
    </source>
</evidence>
<sequence>MRDQSSAESGLGPISLAVRKALADEEAAALAAGKDVSLSPDISPSVLISRGLDLEADQRALKVEMKKTWTHSRDRELTRIQLRSNTLIRRIDAWYSALQLYIPSTLLLRQKATTTKTIPPYDLSLWLPSQIGTQAQVDRRLTGHRIPATCGASARGSDDSKAGSSTPHYEAQIAVSRDEYRQARIALLALGKMLGKKGLEAFYLPLEDGDIRAMVRPELDDIGESRDPNDMTGATRRVSSWIWRHASAAEDNHTVYEAEAVKVEWAKSRARASRYQEEIRIVKEEMNRTLRFFKWKEARWYEKAGARQAVEEVSEDYDEGLRAYAKRQGSICLTLRRRFEHAWQGVNGEIATAYAEIKEPALFYNRTAKEREAGEVTGFLPVEPTSDVEMS</sequence>
<proteinExistence type="predicted"/>
<keyword evidence="3" id="KW-1185">Reference proteome</keyword>
<name>A0A8H6HP63_9AGAR</name>
<dbReference type="Proteomes" id="UP000521943">
    <property type="component" value="Unassembled WGS sequence"/>
</dbReference>
<gene>
    <name evidence="2" type="ORF">DFP72DRAFT_852070</name>
</gene>
<accession>A0A8H6HP63</accession>
<protein>
    <submittedName>
        <fullName evidence="2">Uncharacterized protein</fullName>
    </submittedName>
</protein>
<evidence type="ECO:0000313" key="3">
    <source>
        <dbReference type="Proteomes" id="UP000521943"/>
    </source>
</evidence>
<dbReference type="AlphaFoldDB" id="A0A8H6HP63"/>
<comment type="caution">
    <text evidence="2">The sequence shown here is derived from an EMBL/GenBank/DDBJ whole genome shotgun (WGS) entry which is preliminary data.</text>
</comment>
<evidence type="ECO:0000313" key="2">
    <source>
        <dbReference type="EMBL" id="KAF6750101.1"/>
    </source>
</evidence>